<reference evidence="1" key="1">
    <citation type="submission" date="2014-11" db="EMBL/GenBank/DDBJ databases">
        <authorList>
            <person name="Amaro Gonzalez C."/>
        </authorList>
    </citation>
    <scope>NUCLEOTIDE SEQUENCE</scope>
</reference>
<reference evidence="1" key="2">
    <citation type="journal article" date="2015" name="Fish Shellfish Immunol.">
        <title>Early steps in the European eel (Anguilla anguilla)-Vibrio vulnificus interaction in the gills: Role of the RtxA13 toxin.</title>
        <authorList>
            <person name="Callol A."/>
            <person name="Pajuelo D."/>
            <person name="Ebbesson L."/>
            <person name="Teles M."/>
            <person name="MacKenzie S."/>
            <person name="Amaro C."/>
        </authorList>
    </citation>
    <scope>NUCLEOTIDE SEQUENCE</scope>
</reference>
<proteinExistence type="predicted"/>
<protein>
    <submittedName>
        <fullName evidence="1">Uncharacterized protein</fullName>
    </submittedName>
</protein>
<sequence length="15" mass="1835">MQPQSELQLWIYADI</sequence>
<name>A0A0E9VSI6_ANGAN</name>
<evidence type="ECO:0000313" key="1">
    <source>
        <dbReference type="EMBL" id="JAH81012.1"/>
    </source>
</evidence>
<organism evidence="1">
    <name type="scientific">Anguilla anguilla</name>
    <name type="common">European freshwater eel</name>
    <name type="synonym">Muraena anguilla</name>
    <dbReference type="NCBI Taxonomy" id="7936"/>
    <lineage>
        <taxon>Eukaryota</taxon>
        <taxon>Metazoa</taxon>
        <taxon>Chordata</taxon>
        <taxon>Craniata</taxon>
        <taxon>Vertebrata</taxon>
        <taxon>Euteleostomi</taxon>
        <taxon>Actinopterygii</taxon>
        <taxon>Neopterygii</taxon>
        <taxon>Teleostei</taxon>
        <taxon>Anguilliformes</taxon>
        <taxon>Anguillidae</taxon>
        <taxon>Anguilla</taxon>
    </lineage>
</organism>
<accession>A0A0E9VSI6</accession>
<dbReference type="EMBL" id="GBXM01027565">
    <property type="protein sequence ID" value="JAH81012.1"/>
    <property type="molecule type" value="Transcribed_RNA"/>
</dbReference>